<comment type="caution">
    <text evidence="3">The sequence shown here is derived from an EMBL/GenBank/DDBJ whole genome shotgun (WGS) entry which is preliminary data.</text>
</comment>
<dbReference type="STRING" id="1563157.AQS70_02235"/>
<keyword evidence="2" id="KW-0732">Signal</keyword>
<dbReference type="RefSeq" id="WP_055103000.1">
    <property type="nucleotide sequence ID" value="NZ_LLWH01000165.1"/>
</dbReference>
<evidence type="ECO:0000313" key="3">
    <source>
        <dbReference type="EMBL" id="KQB53591.1"/>
    </source>
</evidence>
<name>A0A0Q0X1K0_9PSED</name>
<evidence type="ECO:0000256" key="2">
    <source>
        <dbReference type="SAM" id="SignalP"/>
    </source>
</evidence>
<dbReference type="AlphaFoldDB" id="A0A0Q0X1K0"/>
<evidence type="ECO:0000256" key="1">
    <source>
        <dbReference type="SAM" id="MobiDB-lite"/>
    </source>
</evidence>
<dbReference type="EMBL" id="LLWH01000165">
    <property type="protein sequence ID" value="KQB53591.1"/>
    <property type="molecule type" value="Genomic_DNA"/>
</dbReference>
<accession>A0A0Q0X1K0</accession>
<proteinExistence type="predicted"/>
<evidence type="ECO:0000313" key="4">
    <source>
        <dbReference type="Proteomes" id="UP000050342"/>
    </source>
</evidence>
<feature type="signal peptide" evidence="2">
    <location>
        <begin position="1"/>
        <end position="23"/>
    </location>
</feature>
<evidence type="ECO:0008006" key="5">
    <source>
        <dbReference type="Google" id="ProtNLM"/>
    </source>
</evidence>
<gene>
    <name evidence="3" type="ORF">AQS70_02235</name>
</gene>
<organism evidence="3 4">
    <name type="scientific">Pseudomonas endophytica</name>
    <dbReference type="NCBI Taxonomy" id="1563157"/>
    <lineage>
        <taxon>Bacteria</taxon>
        <taxon>Pseudomonadati</taxon>
        <taxon>Pseudomonadota</taxon>
        <taxon>Gammaproteobacteria</taxon>
        <taxon>Pseudomonadales</taxon>
        <taxon>Pseudomonadaceae</taxon>
        <taxon>Pseudomonas</taxon>
    </lineage>
</organism>
<keyword evidence="4" id="KW-1185">Reference proteome</keyword>
<sequence>MNSTRLSALGLLMLAGMAAHVSAQTQPDVFADGLVPVSATVLFAQNTLRSGVPPTNNTIRRINPNSRQGTGPAPGVTRPGSTLPNAPRPSLENGQIGNGYPRNPPLPQTLKPTAPSSQPKDQR</sequence>
<feature type="region of interest" description="Disordered" evidence="1">
    <location>
        <begin position="49"/>
        <end position="123"/>
    </location>
</feature>
<reference evidence="3 4" key="1">
    <citation type="submission" date="2015-10" db="EMBL/GenBank/DDBJ databases">
        <title>Pseudomonas helleri sp. nov. and Pseudomonas weihenstephanensis sp. nov., isolated from raw cows milk.</title>
        <authorList>
            <person name="Von Neubeck M."/>
            <person name="Huptas C."/>
            <person name="Wenning M."/>
            <person name="Scherer S."/>
        </authorList>
    </citation>
    <scope>NUCLEOTIDE SEQUENCE [LARGE SCALE GENOMIC DNA]</scope>
    <source>
        <strain evidence="3 4">BSTT44</strain>
    </source>
</reference>
<protein>
    <recommendedName>
        <fullName evidence="5">Lipoprotein</fullName>
    </recommendedName>
</protein>
<feature type="compositionally biased region" description="Polar residues" evidence="1">
    <location>
        <begin position="49"/>
        <end position="69"/>
    </location>
</feature>
<feature type="chain" id="PRO_5006186168" description="Lipoprotein" evidence="2">
    <location>
        <begin position="24"/>
        <end position="123"/>
    </location>
</feature>
<dbReference type="Proteomes" id="UP000050342">
    <property type="component" value="Unassembled WGS sequence"/>
</dbReference>
<feature type="compositionally biased region" description="Polar residues" evidence="1">
    <location>
        <begin position="110"/>
        <end position="123"/>
    </location>
</feature>